<feature type="region of interest" description="Disordered" evidence="1">
    <location>
        <begin position="443"/>
        <end position="533"/>
    </location>
</feature>
<evidence type="ECO:0000256" key="1">
    <source>
        <dbReference type="SAM" id="MobiDB-lite"/>
    </source>
</evidence>
<feature type="region of interest" description="Disordered" evidence="1">
    <location>
        <begin position="351"/>
        <end position="370"/>
    </location>
</feature>
<feature type="region of interest" description="Disordered" evidence="1">
    <location>
        <begin position="391"/>
        <end position="423"/>
    </location>
</feature>
<name>A0ABY6RXM2_PODCO</name>
<feature type="region of interest" description="Disordered" evidence="1">
    <location>
        <begin position="21"/>
        <end position="46"/>
    </location>
</feature>
<reference evidence="2" key="1">
    <citation type="submission" date="2018-02" db="EMBL/GenBank/DDBJ databases">
        <authorList>
            <person name="Silar P."/>
        </authorList>
    </citation>
    <scope>NUCLEOTIDE SEQUENCE [LARGE SCALE GENOMIC DNA]</scope>
    <source>
        <strain evidence="2">T</strain>
    </source>
</reference>
<feature type="compositionally biased region" description="Basic and acidic residues" evidence="1">
    <location>
        <begin position="560"/>
        <end position="574"/>
    </location>
</feature>
<evidence type="ECO:0000313" key="3">
    <source>
        <dbReference type="Proteomes" id="UP000280685"/>
    </source>
</evidence>
<sequence length="601" mass="65775">MLLVNKVRLTFILAPRKQTTVGGRVTKAKGSNPKSSRSSTTKGRKLRYGPCPTCKIGILERKRNNPEGAGPDAGLWRLSCSRYTARPPCRHYEAFNEDPQILWAQKQNELGKGPCPECHIGQLVERVKNPFEYTEKYAECSRRGEEDGCNYIWPVIKGKAVEAVKGNIETVEAGPSKQDNGIKMDQNSGDMNGEAGNSKDEASNNNNPATIPNHIEAQQPVIPETRKQTRGTSKSIHKHTAEDLSGIKTGDSMEHTTAKASSKGKVKVTIDLTLDEEDENDETKFGSVSACYPAPANVYPARTRLFQSASPQNLEGMQAPITAVSTSSKSGLIIPSGHHSTLVTPAKSPNSLGHSPFSVPGKPAPTSNTSGRFNTPTKSLGMAGQQPFSSGMVTPTSNRPNKTFVLPPTLPQKRGREDDEKEKFDIDTGLKDAMIELADQLDTPVPNSKTQPKGQVNTTPTSQFTYRTSYHGNNPFNSYNATPVRNQFNRPSNNQPNNDPSTQANYQPTNQFAHPPSTSVVKPTLNPVCNTDSDAPTNPWDIWEAHRLTNSQFLNNNAGTKDDKPPAKRQKRDEFDDSDLDDNDFMALAEQTEGQSFGGKR</sequence>
<feature type="region of interest" description="Disordered" evidence="1">
    <location>
        <begin position="171"/>
        <end position="249"/>
    </location>
</feature>
<proteinExistence type="predicted"/>
<dbReference type="EMBL" id="LR026964">
    <property type="protein sequence ID" value="VBB72974.1"/>
    <property type="molecule type" value="Genomic_DNA"/>
</dbReference>
<accession>A0ABY6RXM2</accession>
<dbReference type="Proteomes" id="UP000280685">
    <property type="component" value="Chromosome 1"/>
</dbReference>
<protein>
    <recommendedName>
        <fullName evidence="4">Stc1 domain-containing protein</fullName>
    </recommendedName>
</protein>
<feature type="compositionally biased region" description="Polar residues" evidence="1">
    <location>
        <begin position="391"/>
        <end position="401"/>
    </location>
</feature>
<evidence type="ECO:0008006" key="4">
    <source>
        <dbReference type="Google" id="ProtNLM"/>
    </source>
</evidence>
<feature type="compositionally biased region" description="Polar residues" evidence="1">
    <location>
        <begin position="445"/>
        <end position="533"/>
    </location>
</feature>
<feature type="compositionally biased region" description="Acidic residues" evidence="1">
    <location>
        <begin position="575"/>
        <end position="584"/>
    </location>
</feature>
<feature type="region of interest" description="Disordered" evidence="1">
    <location>
        <begin position="551"/>
        <end position="584"/>
    </location>
</feature>
<keyword evidence="3" id="KW-1185">Reference proteome</keyword>
<gene>
    <name evidence="2" type="ORF">PODCO_114755</name>
</gene>
<feature type="compositionally biased region" description="Basic and acidic residues" evidence="1">
    <location>
        <begin position="414"/>
        <end position="423"/>
    </location>
</feature>
<evidence type="ECO:0000313" key="2">
    <source>
        <dbReference type="EMBL" id="VBB72974.1"/>
    </source>
</evidence>
<organism evidence="2 3">
    <name type="scientific">Podospora comata</name>
    <dbReference type="NCBI Taxonomy" id="48703"/>
    <lineage>
        <taxon>Eukaryota</taxon>
        <taxon>Fungi</taxon>
        <taxon>Dikarya</taxon>
        <taxon>Ascomycota</taxon>
        <taxon>Pezizomycotina</taxon>
        <taxon>Sordariomycetes</taxon>
        <taxon>Sordariomycetidae</taxon>
        <taxon>Sordariales</taxon>
        <taxon>Podosporaceae</taxon>
        <taxon>Podospora</taxon>
    </lineage>
</organism>